<name>A0ABN8E4S7_9VIBR</name>
<protein>
    <recommendedName>
        <fullName evidence="1">Solute-binding protein family 3/N-terminal domain-containing protein</fullName>
    </recommendedName>
</protein>
<dbReference type="Proteomes" id="UP000838748">
    <property type="component" value="Unassembled WGS sequence"/>
</dbReference>
<sequence>MASRLSEWARLIYFFVVFFISFSATSASLNELNFYTEFAPPHSYQENSAVTGIAVDMLLAASKAVDDEVDISRVSIMPWDQAYKNAVSNSNSVIFSTVKTKPRDSLFYWVGPIKESNVVLLARNDSNITVENLRALSNYKIGVIRDDIGEQLLLGRGVPFNTLHEAPDLSILVKLLYMKRIDLIAYEEAAALYMARKLGLDTSVFTPVSTLQQGDAYFAFNKGVNPELVQKLQKGIDKIKLKSKNNNESEYTKILNKYKP</sequence>
<dbReference type="PANTHER" id="PTHR38834">
    <property type="entry name" value="PERIPLASMIC SUBSTRATE BINDING PROTEIN FAMILY 3"/>
    <property type="match status" value="1"/>
</dbReference>
<organism evidence="2 3">
    <name type="scientific">Vibrio marisflavi CECT 7928</name>
    <dbReference type="NCBI Taxonomy" id="634439"/>
    <lineage>
        <taxon>Bacteria</taxon>
        <taxon>Pseudomonadati</taxon>
        <taxon>Pseudomonadota</taxon>
        <taxon>Gammaproteobacteria</taxon>
        <taxon>Vibrionales</taxon>
        <taxon>Vibrionaceae</taxon>
        <taxon>Vibrio</taxon>
    </lineage>
</organism>
<comment type="caution">
    <text evidence="2">The sequence shown here is derived from an EMBL/GenBank/DDBJ whole genome shotgun (WGS) entry which is preliminary data.</text>
</comment>
<dbReference type="Gene3D" id="3.40.190.10">
    <property type="entry name" value="Periplasmic binding protein-like II"/>
    <property type="match status" value="2"/>
</dbReference>
<dbReference type="SUPFAM" id="SSF53850">
    <property type="entry name" value="Periplasmic binding protein-like II"/>
    <property type="match status" value="1"/>
</dbReference>
<feature type="domain" description="Solute-binding protein family 3/N-terminal" evidence="1">
    <location>
        <begin position="31"/>
        <end position="249"/>
    </location>
</feature>
<dbReference type="EMBL" id="CAKLDM010000002">
    <property type="protein sequence ID" value="CAH0540518.1"/>
    <property type="molecule type" value="Genomic_DNA"/>
</dbReference>
<evidence type="ECO:0000313" key="2">
    <source>
        <dbReference type="EMBL" id="CAH0540518.1"/>
    </source>
</evidence>
<dbReference type="SMART" id="SM00062">
    <property type="entry name" value="PBPb"/>
    <property type="match status" value="1"/>
</dbReference>
<keyword evidence="3" id="KW-1185">Reference proteome</keyword>
<accession>A0ABN8E4S7</accession>
<evidence type="ECO:0000259" key="1">
    <source>
        <dbReference type="SMART" id="SM00062"/>
    </source>
</evidence>
<reference evidence="2" key="1">
    <citation type="submission" date="2021-11" db="EMBL/GenBank/DDBJ databases">
        <authorList>
            <person name="Rodrigo-Torres L."/>
            <person name="Arahal R. D."/>
            <person name="Lucena T."/>
        </authorList>
    </citation>
    <scope>NUCLEOTIDE SEQUENCE</scope>
    <source>
        <strain evidence="2">CECT 7928</strain>
    </source>
</reference>
<gene>
    <name evidence="2" type="ORF">VMF7928_02918</name>
</gene>
<evidence type="ECO:0000313" key="3">
    <source>
        <dbReference type="Proteomes" id="UP000838748"/>
    </source>
</evidence>
<proteinExistence type="predicted"/>
<dbReference type="PANTHER" id="PTHR38834:SF3">
    <property type="entry name" value="SOLUTE-BINDING PROTEIN FAMILY 3_N-TERMINAL DOMAIN-CONTAINING PROTEIN"/>
    <property type="match status" value="1"/>
</dbReference>
<dbReference type="RefSeq" id="WP_237362433.1">
    <property type="nucleotide sequence ID" value="NZ_CAKLDM010000002.1"/>
</dbReference>
<dbReference type="InterPro" id="IPR001638">
    <property type="entry name" value="Solute-binding_3/MltF_N"/>
</dbReference>
<dbReference type="Pfam" id="PF00497">
    <property type="entry name" value="SBP_bac_3"/>
    <property type="match status" value="1"/>
</dbReference>